<dbReference type="SUPFAM" id="SSF53474">
    <property type="entry name" value="alpha/beta-Hydrolases"/>
    <property type="match status" value="1"/>
</dbReference>
<organism evidence="3 4">
    <name type="scientific">Amnibacterium endophyticum</name>
    <dbReference type="NCBI Taxonomy" id="2109337"/>
    <lineage>
        <taxon>Bacteria</taxon>
        <taxon>Bacillati</taxon>
        <taxon>Actinomycetota</taxon>
        <taxon>Actinomycetes</taxon>
        <taxon>Micrococcales</taxon>
        <taxon>Microbacteriaceae</taxon>
        <taxon>Amnibacterium</taxon>
    </lineage>
</organism>
<proteinExistence type="predicted"/>
<dbReference type="Proteomes" id="UP001597347">
    <property type="component" value="Unassembled WGS sequence"/>
</dbReference>
<dbReference type="PRINTS" id="PR00412">
    <property type="entry name" value="EPOXHYDRLASE"/>
</dbReference>
<protein>
    <submittedName>
        <fullName evidence="3">Haloalkane dehalogenase</fullName>
        <ecNumber evidence="3">3.8.1.5</ecNumber>
    </submittedName>
</protein>
<feature type="domain" description="AB hydrolase-1" evidence="2">
    <location>
        <begin position="26"/>
        <end position="147"/>
    </location>
</feature>
<evidence type="ECO:0000256" key="1">
    <source>
        <dbReference type="ARBA" id="ARBA00022801"/>
    </source>
</evidence>
<dbReference type="GO" id="GO:0018786">
    <property type="term" value="F:haloalkane dehalogenase activity"/>
    <property type="evidence" value="ECO:0007669"/>
    <property type="project" value="UniProtKB-EC"/>
</dbReference>
<gene>
    <name evidence="3" type="ORF">ACFSBI_00410</name>
</gene>
<evidence type="ECO:0000313" key="4">
    <source>
        <dbReference type="Proteomes" id="UP001597347"/>
    </source>
</evidence>
<dbReference type="Gene3D" id="3.40.50.1820">
    <property type="entry name" value="alpha/beta hydrolase"/>
    <property type="match status" value="1"/>
</dbReference>
<dbReference type="EMBL" id="JBHUEA010000001">
    <property type="protein sequence ID" value="MFD1719998.1"/>
    <property type="molecule type" value="Genomic_DNA"/>
</dbReference>
<dbReference type="PANTHER" id="PTHR43329">
    <property type="entry name" value="EPOXIDE HYDROLASE"/>
    <property type="match status" value="1"/>
</dbReference>
<evidence type="ECO:0000313" key="3">
    <source>
        <dbReference type="EMBL" id="MFD1719998.1"/>
    </source>
</evidence>
<keyword evidence="4" id="KW-1185">Reference proteome</keyword>
<evidence type="ECO:0000259" key="2">
    <source>
        <dbReference type="Pfam" id="PF00561"/>
    </source>
</evidence>
<dbReference type="EC" id="3.8.1.5" evidence="3"/>
<dbReference type="NCBIfam" id="NF002938">
    <property type="entry name" value="PRK03592.1"/>
    <property type="match status" value="1"/>
</dbReference>
<comment type="caution">
    <text evidence="3">The sequence shown here is derived from an EMBL/GenBank/DDBJ whole genome shotgun (WGS) entry which is preliminary data.</text>
</comment>
<dbReference type="Pfam" id="PF00561">
    <property type="entry name" value="Abhydrolase_1"/>
    <property type="match status" value="1"/>
</dbReference>
<dbReference type="InterPro" id="IPR000073">
    <property type="entry name" value="AB_hydrolase_1"/>
</dbReference>
<keyword evidence="1 3" id="KW-0378">Hydrolase</keyword>
<reference evidence="4" key="1">
    <citation type="journal article" date="2019" name="Int. J. Syst. Evol. Microbiol.">
        <title>The Global Catalogue of Microorganisms (GCM) 10K type strain sequencing project: providing services to taxonomists for standard genome sequencing and annotation.</title>
        <authorList>
            <consortium name="The Broad Institute Genomics Platform"/>
            <consortium name="The Broad Institute Genome Sequencing Center for Infectious Disease"/>
            <person name="Wu L."/>
            <person name="Ma J."/>
        </authorList>
    </citation>
    <scope>NUCLEOTIDE SEQUENCE [LARGE SCALE GENOMIC DNA]</scope>
    <source>
        <strain evidence="4">CGMCC 1.12471</strain>
    </source>
</reference>
<dbReference type="RefSeq" id="WP_377931205.1">
    <property type="nucleotide sequence ID" value="NZ_JBHUEA010000001.1"/>
</dbReference>
<dbReference type="InterPro" id="IPR029058">
    <property type="entry name" value="AB_hydrolase_fold"/>
</dbReference>
<sequence>MMAVTARRTPVLGSWMAHREVGHGRPVLLLHGNPTSSYLWRHVLAAAASRDTEHRWIAVDLIGMGDSGKPAIAYRLLDHLAHVDALIEALELDDLVLVGHDWGVAIAMDLLRRRTAAVRGIAVMEGHLRPLPGWDAFDDGGRELFARLRTPGEGERMVLEEDFFLRTLLPAAVQRPLAAEDLDAYRSPYPRPEDRTPLLQWAREIPVADDPADVAALMAAASAHWTSARTPRLLLHGEPCVLTTDRTVEWARSTGSGLTIRSVGGPAGHFLPEDRPAEVSAALLEWVATLG</sequence>
<name>A0ABW4LAU9_9MICO</name>
<accession>A0ABW4LAU9</accession>
<dbReference type="InterPro" id="IPR000639">
    <property type="entry name" value="Epox_hydrolase-like"/>
</dbReference>